<reference evidence="2 3" key="1">
    <citation type="submission" date="2020-04" db="EMBL/GenBank/DDBJ databases">
        <authorList>
            <person name="Wallbank WR R."/>
            <person name="Pardo Diaz C."/>
            <person name="Kozak K."/>
            <person name="Martin S."/>
            <person name="Jiggins C."/>
            <person name="Moest M."/>
            <person name="Warren A I."/>
            <person name="Byers J.R.P. K."/>
            <person name="Montejo-Kovacevich G."/>
            <person name="Yen C E."/>
        </authorList>
    </citation>
    <scope>NUCLEOTIDE SEQUENCE [LARGE SCALE GENOMIC DNA]</scope>
</reference>
<feature type="region of interest" description="Disordered" evidence="1">
    <location>
        <begin position="1"/>
        <end position="38"/>
    </location>
</feature>
<sequence>MAEKSSDSSPTEETSTPRQDDKQSGNWWDTWLSSAKTK</sequence>
<dbReference type="OrthoDB" id="784140at2759"/>
<evidence type="ECO:0000313" key="2">
    <source>
        <dbReference type="EMBL" id="CAB3222842.1"/>
    </source>
</evidence>
<evidence type="ECO:0000313" key="3">
    <source>
        <dbReference type="Proteomes" id="UP000494256"/>
    </source>
</evidence>
<feature type="non-terminal residue" evidence="2">
    <location>
        <position position="1"/>
    </location>
</feature>
<comment type="caution">
    <text evidence="2">The sequence shown here is derived from an EMBL/GenBank/DDBJ whole genome shotgun (WGS) entry which is preliminary data.</text>
</comment>
<protein>
    <submittedName>
        <fullName evidence="2">Uncharacterized protein</fullName>
    </submittedName>
</protein>
<feature type="compositionally biased region" description="Low complexity" evidence="1">
    <location>
        <begin position="7"/>
        <end position="17"/>
    </location>
</feature>
<dbReference type="Proteomes" id="UP000494256">
    <property type="component" value="Unassembled WGS sequence"/>
</dbReference>
<gene>
    <name evidence="2" type="ORF">APLA_LOCUS1290</name>
</gene>
<feature type="compositionally biased region" description="Polar residues" evidence="1">
    <location>
        <begin position="24"/>
        <end position="38"/>
    </location>
</feature>
<dbReference type="AlphaFoldDB" id="A0A8S0YUK3"/>
<name>A0A8S0YUK3_ARCPL</name>
<evidence type="ECO:0000256" key="1">
    <source>
        <dbReference type="SAM" id="MobiDB-lite"/>
    </source>
</evidence>
<dbReference type="EMBL" id="CADEBD010000102">
    <property type="protein sequence ID" value="CAB3222842.1"/>
    <property type="molecule type" value="Genomic_DNA"/>
</dbReference>
<accession>A0A8S0YUK3</accession>
<organism evidence="2 3">
    <name type="scientific">Arctia plantaginis</name>
    <name type="common">Wood tiger moth</name>
    <name type="synonym">Phalaena plantaginis</name>
    <dbReference type="NCBI Taxonomy" id="874455"/>
    <lineage>
        <taxon>Eukaryota</taxon>
        <taxon>Metazoa</taxon>
        <taxon>Ecdysozoa</taxon>
        <taxon>Arthropoda</taxon>
        <taxon>Hexapoda</taxon>
        <taxon>Insecta</taxon>
        <taxon>Pterygota</taxon>
        <taxon>Neoptera</taxon>
        <taxon>Endopterygota</taxon>
        <taxon>Lepidoptera</taxon>
        <taxon>Glossata</taxon>
        <taxon>Ditrysia</taxon>
        <taxon>Noctuoidea</taxon>
        <taxon>Erebidae</taxon>
        <taxon>Arctiinae</taxon>
        <taxon>Arctia</taxon>
    </lineage>
</organism>
<proteinExistence type="predicted"/>